<protein>
    <submittedName>
        <fullName evidence="1">Uncharacterized protein</fullName>
    </submittedName>
</protein>
<organism evidence="1">
    <name type="scientific">Siphoviridae sp. ctjsp22</name>
    <dbReference type="NCBI Taxonomy" id="2825636"/>
    <lineage>
        <taxon>Viruses</taxon>
        <taxon>Duplodnaviria</taxon>
        <taxon>Heunggongvirae</taxon>
        <taxon>Uroviricota</taxon>
        <taxon>Caudoviricetes</taxon>
    </lineage>
</organism>
<sequence>MLEAVQADKAAHSVVRKTLLMAVAAVLVVTPKH</sequence>
<accession>A0A8S5V5C1</accession>
<dbReference type="EMBL" id="BK016198">
    <property type="protein sequence ID" value="DAG01807.1"/>
    <property type="molecule type" value="Genomic_DNA"/>
</dbReference>
<name>A0A8S5V5C1_9CAUD</name>
<reference evidence="1" key="1">
    <citation type="journal article" date="2021" name="Proc. Natl. Acad. Sci. U.S.A.">
        <title>A Catalog of Tens of Thousands of Viruses from Human Metagenomes Reveals Hidden Associations with Chronic Diseases.</title>
        <authorList>
            <person name="Tisza M.J."/>
            <person name="Buck C.B."/>
        </authorList>
    </citation>
    <scope>NUCLEOTIDE SEQUENCE</scope>
    <source>
        <strain evidence="1">Ctjsp22</strain>
    </source>
</reference>
<evidence type="ECO:0000313" key="1">
    <source>
        <dbReference type="EMBL" id="DAG01807.1"/>
    </source>
</evidence>
<proteinExistence type="predicted"/>